<name>A0A9D1JW72_9PROT</name>
<dbReference type="EMBL" id="DVJI01000006">
    <property type="protein sequence ID" value="HIS70554.1"/>
    <property type="molecule type" value="Genomic_DNA"/>
</dbReference>
<accession>A0A9D1JW72</accession>
<evidence type="ECO:0000313" key="1">
    <source>
        <dbReference type="EMBL" id="HIS70554.1"/>
    </source>
</evidence>
<organism evidence="1 2">
    <name type="scientific">Candidatus Enterousia intestinigallinarum</name>
    <dbReference type="NCBI Taxonomy" id="2840790"/>
    <lineage>
        <taxon>Bacteria</taxon>
        <taxon>Pseudomonadati</taxon>
        <taxon>Pseudomonadota</taxon>
        <taxon>Alphaproteobacteria</taxon>
        <taxon>Candidatus Enterousia</taxon>
    </lineage>
</organism>
<evidence type="ECO:0000313" key="2">
    <source>
        <dbReference type="Proteomes" id="UP000886742"/>
    </source>
</evidence>
<protein>
    <submittedName>
        <fullName evidence="1">Glycosyltransferase family 2 protein</fullName>
    </submittedName>
</protein>
<sequence>MTHKPTKHLKKIAAITMARNDEFFLSRWIKYYGDEIGTENLYIYLDGTDQKTPRNAGNAHITKLPHRDMTRAAGDKYRIGLMNDLAQRLLKTYDIVIGCDCDEFLVVDPDTGKSLAEYLSDIQIKNTVSGLGLDVGQNMNIERVLDKNAPLLEQREYALLSTRYTKPVVKNVPLDWGSGFHSISRHNFHIDKNLYLLHFGAVDMQMLLDKAAARGPDWVNHLRRRGNGTIDAVTHLTAHGENWIRRARKIQTFARPIYAFDKPGMFGLRRVVKIPARLKKSNV</sequence>
<dbReference type="Proteomes" id="UP000886742">
    <property type="component" value="Unassembled WGS sequence"/>
</dbReference>
<gene>
    <name evidence="1" type="ORF">IAD02_01005</name>
</gene>
<dbReference type="Pfam" id="PF13704">
    <property type="entry name" value="Glyco_tranf_2_4"/>
    <property type="match status" value="1"/>
</dbReference>
<comment type="caution">
    <text evidence="1">The sequence shown here is derived from an EMBL/GenBank/DDBJ whole genome shotgun (WGS) entry which is preliminary data.</text>
</comment>
<proteinExistence type="predicted"/>
<reference evidence="1" key="1">
    <citation type="submission" date="2020-10" db="EMBL/GenBank/DDBJ databases">
        <authorList>
            <person name="Gilroy R."/>
        </authorList>
    </citation>
    <scope>NUCLEOTIDE SEQUENCE</scope>
    <source>
        <strain evidence="1">ChiGjej3B3-5194</strain>
    </source>
</reference>
<dbReference type="AlphaFoldDB" id="A0A9D1JW72"/>
<reference evidence="1" key="2">
    <citation type="journal article" date="2021" name="PeerJ">
        <title>Extensive microbial diversity within the chicken gut microbiome revealed by metagenomics and culture.</title>
        <authorList>
            <person name="Gilroy R."/>
            <person name="Ravi A."/>
            <person name="Getino M."/>
            <person name="Pursley I."/>
            <person name="Horton D.L."/>
            <person name="Alikhan N.F."/>
            <person name="Baker D."/>
            <person name="Gharbi K."/>
            <person name="Hall N."/>
            <person name="Watson M."/>
            <person name="Adriaenssens E.M."/>
            <person name="Foster-Nyarko E."/>
            <person name="Jarju S."/>
            <person name="Secka A."/>
            <person name="Antonio M."/>
            <person name="Oren A."/>
            <person name="Chaudhuri R.R."/>
            <person name="La Ragione R."/>
            <person name="Hildebrand F."/>
            <person name="Pallen M.J."/>
        </authorList>
    </citation>
    <scope>NUCLEOTIDE SEQUENCE</scope>
    <source>
        <strain evidence="1">ChiGjej3B3-5194</strain>
    </source>
</reference>